<keyword evidence="3" id="KW-1185">Reference proteome</keyword>
<accession>A0AAV1K2M1</accession>
<gene>
    <name evidence="2" type="ORF">LNINA_LOCUS14200</name>
</gene>
<dbReference type="EMBL" id="CAVLEF010000280">
    <property type="protein sequence ID" value="CAK1555380.1"/>
    <property type="molecule type" value="Genomic_DNA"/>
</dbReference>
<proteinExistence type="predicted"/>
<name>A0AAV1K2M1_9NEOP</name>
<evidence type="ECO:0000256" key="1">
    <source>
        <dbReference type="SAM" id="SignalP"/>
    </source>
</evidence>
<dbReference type="AlphaFoldDB" id="A0AAV1K2M1"/>
<reference evidence="2 3" key="1">
    <citation type="submission" date="2023-11" db="EMBL/GenBank/DDBJ databases">
        <authorList>
            <person name="Okamura Y."/>
        </authorList>
    </citation>
    <scope>NUCLEOTIDE SEQUENCE [LARGE SCALE GENOMIC DNA]</scope>
</reference>
<evidence type="ECO:0008006" key="4">
    <source>
        <dbReference type="Google" id="ProtNLM"/>
    </source>
</evidence>
<organism evidence="2 3">
    <name type="scientific">Leptosia nina</name>
    <dbReference type="NCBI Taxonomy" id="320188"/>
    <lineage>
        <taxon>Eukaryota</taxon>
        <taxon>Metazoa</taxon>
        <taxon>Ecdysozoa</taxon>
        <taxon>Arthropoda</taxon>
        <taxon>Hexapoda</taxon>
        <taxon>Insecta</taxon>
        <taxon>Pterygota</taxon>
        <taxon>Neoptera</taxon>
        <taxon>Endopterygota</taxon>
        <taxon>Lepidoptera</taxon>
        <taxon>Glossata</taxon>
        <taxon>Ditrysia</taxon>
        <taxon>Papilionoidea</taxon>
        <taxon>Pieridae</taxon>
        <taxon>Pierinae</taxon>
        <taxon>Leptosia</taxon>
    </lineage>
</organism>
<comment type="caution">
    <text evidence="2">The sequence shown here is derived from an EMBL/GenBank/DDBJ whole genome shotgun (WGS) entry which is preliminary data.</text>
</comment>
<sequence>MIFKAIFVVTCLAVVNGAVIDTSATSLPPLSISPFVPKTPAPIYEETDANQNGDKTKRTPLLNEKLTQIANNGAFLTQTYPAVFSSSLHAPVYYPSTYSVSPVLTNTVSAPVYTHGHGVPILTKTYSPVLSKAAEISTFSHAPIQNHATITYSDAPLVSHMTFNGLGTNYAW</sequence>
<protein>
    <recommendedName>
        <fullName evidence="4">Pupal cuticle protein C1B</fullName>
    </recommendedName>
</protein>
<feature type="chain" id="PRO_5043965232" description="Pupal cuticle protein C1B" evidence="1">
    <location>
        <begin position="18"/>
        <end position="172"/>
    </location>
</feature>
<dbReference type="Proteomes" id="UP001497472">
    <property type="component" value="Unassembled WGS sequence"/>
</dbReference>
<feature type="signal peptide" evidence="1">
    <location>
        <begin position="1"/>
        <end position="17"/>
    </location>
</feature>
<evidence type="ECO:0000313" key="3">
    <source>
        <dbReference type="Proteomes" id="UP001497472"/>
    </source>
</evidence>
<keyword evidence="1" id="KW-0732">Signal</keyword>
<evidence type="ECO:0000313" key="2">
    <source>
        <dbReference type="EMBL" id="CAK1555380.1"/>
    </source>
</evidence>